<evidence type="ECO:0000256" key="1">
    <source>
        <dbReference type="SAM" id="MobiDB-lite"/>
    </source>
</evidence>
<feature type="region of interest" description="Disordered" evidence="1">
    <location>
        <begin position="178"/>
        <end position="198"/>
    </location>
</feature>
<evidence type="ECO:0000313" key="3">
    <source>
        <dbReference type="Proteomes" id="UP001286313"/>
    </source>
</evidence>
<accession>A0AAE1EQ93</accession>
<dbReference type="EMBL" id="JAWQEG010005023">
    <property type="protein sequence ID" value="KAK3859452.1"/>
    <property type="molecule type" value="Genomic_DNA"/>
</dbReference>
<dbReference type="AlphaFoldDB" id="A0AAE1EQ93"/>
<proteinExistence type="predicted"/>
<feature type="compositionally biased region" description="Basic and acidic residues" evidence="1">
    <location>
        <begin position="178"/>
        <end position="189"/>
    </location>
</feature>
<feature type="region of interest" description="Disordered" evidence="1">
    <location>
        <begin position="1"/>
        <end position="43"/>
    </location>
</feature>
<dbReference type="Proteomes" id="UP001286313">
    <property type="component" value="Unassembled WGS sequence"/>
</dbReference>
<organism evidence="2 3">
    <name type="scientific">Petrolisthes cinctipes</name>
    <name type="common">Flat porcelain crab</name>
    <dbReference type="NCBI Taxonomy" id="88211"/>
    <lineage>
        <taxon>Eukaryota</taxon>
        <taxon>Metazoa</taxon>
        <taxon>Ecdysozoa</taxon>
        <taxon>Arthropoda</taxon>
        <taxon>Crustacea</taxon>
        <taxon>Multicrustacea</taxon>
        <taxon>Malacostraca</taxon>
        <taxon>Eumalacostraca</taxon>
        <taxon>Eucarida</taxon>
        <taxon>Decapoda</taxon>
        <taxon>Pleocyemata</taxon>
        <taxon>Anomura</taxon>
        <taxon>Galatheoidea</taxon>
        <taxon>Porcellanidae</taxon>
        <taxon>Petrolisthes</taxon>
    </lineage>
</organism>
<gene>
    <name evidence="2" type="ORF">Pcinc_034430</name>
</gene>
<keyword evidence="3" id="KW-1185">Reference proteome</keyword>
<evidence type="ECO:0008006" key="4">
    <source>
        <dbReference type="Google" id="ProtNLM"/>
    </source>
</evidence>
<protein>
    <recommendedName>
        <fullName evidence="4">AT-rich interactive domain-containing protein 5B</fullName>
    </recommendedName>
</protein>
<dbReference type="Gene3D" id="2.30.30.490">
    <property type="match status" value="1"/>
</dbReference>
<evidence type="ECO:0000313" key="2">
    <source>
        <dbReference type="EMBL" id="KAK3859452.1"/>
    </source>
</evidence>
<dbReference type="InterPro" id="IPR043151">
    <property type="entry name" value="BAH_sf"/>
</dbReference>
<name>A0AAE1EQ93_PETCI</name>
<comment type="caution">
    <text evidence="2">The sequence shown here is derived from an EMBL/GenBank/DDBJ whole genome shotgun (WGS) entry which is preliminary data.</text>
</comment>
<reference evidence="2" key="1">
    <citation type="submission" date="2023-10" db="EMBL/GenBank/DDBJ databases">
        <title>Genome assemblies of two species of porcelain crab, Petrolisthes cinctipes and Petrolisthes manimaculis (Anomura: Porcellanidae).</title>
        <authorList>
            <person name="Angst P."/>
        </authorList>
    </citation>
    <scope>NUCLEOTIDE SEQUENCE</scope>
    <source>
        <strain evidence="2">PB745_01</strain>
        <tissue evidence="2">Gill</tissue>
    </source>
</reference>
<sequence>MKEKGEMTSKKEKGEMTSKKEKGGTTSKKEKGGTTSTKEKRILEVEFAPKLRPQSDVTRNQPVTSRNYSKYKVDDVSGVCGRYCANNSRFTMTNHKIQFVGSPCGHHGNYTFYKAFKYTLHGKQKILSLGEFFFVKIWEEEDIISVGEAQLLWEDRSSGQILVSLRIYFLPENTPEGRCEEHGEVKRDGQPPSLPSHLDVTPLHLLDAYRIQ</sequence>